<dbReference type="GO" id="GO:0003684">
    <property type="term" value="F:damaged DNA binding"/>
    <property type="evidence" value="ECO:0007669"/>
    <property type="project" value="InterPro"/>
</dbReference>
<evidence type="ECO:0000256" key="18">
    <source>
        <dbReference type="ARBA" id="ARBA00030638"/>
    </source>
</evidence>
<evidence type="ECO:0000256" key="5">
    <source>
        <dbReference type="ARBA" id="ARBA00012024"/>
    </source>
</evidence>
<dbReference type="Pfam" id="PF06831">
    <property type="entry name" value="H2TH"/>
    <property type="match status" value="1"/>
</dbReference>
<dbReference type="InterPro" id="IPR015886">
    <property type="entry name" value="H2TH_FPG"/>
</dbReference>
<gene>
    <name evidence="23" type="ORF">TMUPMC115_1483</name>
</gene>
<keyword evidence="13" id="KW-0238">DNA-binding</keyword>
<dbReference type="NCBIfam" id="TIGR00577">
    <property type="entry name" value="fpg"/>
    <property type="match status" value="1"/>
</dbReference>
<comment type="subunit">
    <text evidence="4">Monomer.</text>
</comment>
<dbReference type="SUPFAM" id="SSF46946">
    <property type="entry name" value="S13-like H2TH domain"/>
    <property type="match status" value="1"/>
</dbReference>
<dbReference type="GO" id="GO:0140078">
    <property type="term" value="F:class I DNA-(apurinic or apyrimidinic site) endonuclease activity"/>
    <property type="evidence" value="ECO:0007669"/>
    <property type="project" value="UniProtKB-EC"/>
</dbReference>
<evidence type="ECO:0000256" key="12">
    <source>
        <dbReference type="ARBA" id="ARBA00022833"/>
    </source>
</evidence>
<keyword evidence="12" id="KW-0862">Zinc</keyword>
<comment type="caution">
    <text evidence="23">The sequence shown here is derived from an EMBL/GenBank/DDBJ whole genome shotgun (WGS) entry which is preliminary data.</text>
</comment>
<dbReference type="GO" id="GO:0008270">
    <property type="term" value="F:zinc ion binding"/>
    <property type="evidence" value="ECO:0007669"/>
    <property type="project" value="UniProtKB-KW"/>
</dbReference>
<dbReference type="PANTHER" id="PTHR22993:SF9">
    <property type="entry name" value="FORMAMIDOPYRIMIDINE-DNA GLYCOSYLASE"/>
    <property type="match status" value="1"/>
</dbReference>
<evidence type="ECO:0000256" key="13">
    <source>
        <dbReference type="ARBA" id="ARBA00023125"/>
    </source>
</evidence>
<evidence type="ECO:0000256" key="6">
    <source>
        <dbReference type="ARBA" id="ARBA00012720"/>
    </source>
</evidence>
<evidence type="ECO:0000256" key="2">
    <source>
        <dbReference type="ARBA" id="ARBA00001947"/>
    </source>
</evidence>
<dbReference type="Gene3D" id="1.10.8.50">
    <property type="match status" value="1"/>
</dbReference>
<evidence type="ECO:0000256" key="3">
    <source>
        <dbReference type="ARBA" id="ARBA00009409"/>
    </source>
</evidence>
<accession>A0A091C2S7</accession>
<dbReference type="InterPro" id="IPR020629">
    <property type="entry name" value="FPG_Glyclase"/>
</dbReference>
<evidence type="ECO:0000313" key="24">
    <source>
        <dbReference type="Proteomes" id="UP000029380"/>
    </source>
</evidence>
<keyword evidence="17 23" id="KW-0326">Glycosidase</keyword>
<evidence type="ECO:0000256" key="11">
    <source>
        <dbReference type="ARBA" id="ARBA00022801"/>
    </source>
</evidence>
<dbReference type="NCBIfam" id="NF002211">
    <property type="entry name" value="PRK01103.1"/>
    <property type="match status" value="1"/>
</dbReference>
<evidence type="ECO:0000256" key="16">
    <source>
        <dbReference type="ARBA" id="ARBA00023268"/>
    </source>
</evidence>
<evidence type="ECO:0000256" key="1">
    <source>
        <dbReference type="ARBA" id="ARBA00001668"/>
    </source>
</evidence>
<evidence type="ECO:0000256" key="19">
    <source>
        <dbReference type="ARBA" id="ARBA00044632"/>
    </source>
</evidence>
<reference evidence="23 24" key="1">
    <citation type="submission" date="2014-08" db="EMBL/GenBank/DDBJ databases">
        <title>Genome sequence of Tetragenococcus muriaticus.</title>
        <authorList>
            <person name="Chuea-nongthon C."/>
            <person name="Rodtong S."/>
            <person name="Yongsawatdigul J."/>
            <person name="Steele J.L."/>
            <person name="Liu X.-y."/>
            <person name="Speers J."/>
            <person name="Glasner J.D."/>
            <person name="Neeno-Eckwall E.C."/>
        </authorList>
    </citation>
    <scope>NUCLEOTIDE SEQUENCE [LARGE SCALE GENOMIC DNA]</scope>
    <source>
        <strain evidence="23 24">PMC-11-5</strain>
    </source>
</reference>
<comment type="catalytic activity">
    <reaction evidence="1">
        <text>Hydrolysis of DNA containing ring-opened 7-methylguanine residues, releasing 2,6-diamino-4-hydroxy-5-(N-methyl)formamidopyrimidine.</text>
        <dbReference type="EC" id="3.2.2.23"/>
    </reaction>
</comment>
<sequence>MEGKYEYFPEEELSPIDKHTHVIFKFTDGSQLHYNDVRKFGRMVLVGKNQGFLYKGIQQLGPEPTREDFDLTKFITNLQKSTSLIKPLLLNQKVVVGLGNIYTDEALWTAKIHPQQPASTLTHRQITKLHQSIIEILAKAVNAGGTTVRSYKNALGEAGAFQMGLNVYGKMNEPCPRCETPIVKIKVGQRGTHFCPYCQKLRRKVS</sequence>
<dbReference type="EC" id="3.2.2.23" evidence="5"/>
<evidence type="ECO:0000256" key="4">
    <source>
        <dbReference type="ARBA" id="ARBA00011245"/>
    </source>
</evidence>
<feature type="domain" description="Formamidopyrimidine-DNA glycosylase catalytic" evidence="22">
    <location>
        <begin position="1"/>
        <end position="41"/>
    </location>
</feature>
<dbReference type="InterPro" id="IPR010979">
    <property type="entry name" value="Ribosomal_uS13-like_H2TH"/>
</dbReference>
<evidence type="ECO:0000256" key="9">
    <source>
        <dbReference type="ARBA" id="ARBA00022763"/>
    </source>
</evidence>
<dbReference type="PROSITE" id="PS51066">
    <property type="entry name" value="ZF_FPG_2"/>
    <property type="match status" value="1"/>
</dbReference>
<dbReference type="InterPro" id="IPR035937">
    <property type="entry name" value="FPG_N"/>
</dbReference>
<dbReference type="SUPFAM" id="SSF81624">
    <property type="entry name" value="N-terminal domain of MutM-like DNA repair proteins"/>
    <property type="match status" value="1"/>
</dbReference>
<evidence type="ECO:0000256" key="10">
    <source>
        <dbReference type="ARBA" id="ARBA00022771"/>
    </source>
</evidence>
<dbReference type="AlphaFoldDB" id="A0A091C2S7"/>
<dbReference type="SMART" id="SM01232">
    <property type="entry name" value="H2TH"/>
    <property type="match status" value="1"/>
</dbReference>
<protein>
    <recommendedName>
        <fullName evidence="7">Formamidopyrimidine-DNA glycosylase</fullName>
        <ecNumber evidence="5">3.2.2.23</ecNumber>
        <ecNumber evidence="6">4.2.99.18</ecNumber>
    </recommendedName>
    <alternativeName>
        <fullName evidence="18">DNA-(apurinic or apyrimidinic site) lyase MutM</fullName>
    </alternativeName>
</protein>
<dbReference type="SUPFAM" id="SSF57716">
    <property type="entry name" value="Glucocorticoid receptor-like (DNA-binding domain)"/>
    <property type="match status" value="1"/>
</dbReference>
<dbReference type="Gene3D" id="3.20.190.10">
    <property type="entry name" value="MutM-like, N-terminal"/>
    <property type="match status" value="1"/>
</dbReference>
<dbReference type="PROSITE" id="PS51068">
    <property type="entry name" value="FPG_CAT"/>
    <property type="match status" value="1"/>
</dbReference>
<evidence type="ECO:0000259" key="22">
    <source>
        <dbReference type="PROSITE" id="PS51068"/>
    </source>
</evidence>
<evidence type="ECO:0000313" key="23">
    <source>
        <dbReference type="EMBL" id="KFN91254.1"/>
    </source>
</evidence>
<evidence type="ECO:0000256" key="15">
    <source>
        <dbReference type="ARBA" id="ARBA00023239"/>
    </source>
</evidence>
<dbReference type="Proteomes" id="UP000029380">
    <property type="component" value="Unassembled WGS sequence"/>
</dbReference>
<keyword evidence="14" id="KW-0234">DNA repair</keyword>
<keyword evidence="10 20" id="KW-0863">Zinc-finger</keyword>
<keyword evidence="8" id="KW-0479">Metal-binding</keyword>
<keyword evidence="15 23" id="KW-0456">Lyase</keyword>
<evidence type="ECO:0000256" key="7">
    <source>
        <dbReference type="ARBA" id="ARBA00016240"/>
    </source>
</evidence>
<organism evidence="23 24">
    <name type="scientific">Tetragenococcus muriaticus PMC-11-5</name>
    <dbReference type="NCBI Taxonomy" id="1302649"/>
    <lineage>
        <taxon>Bacteria</taxon>
        <taxon>Bacillati</taxon>
        <taxon>Bacillota</taxon>
        <taxon>Bacilli</taxon>
        <taxon>Lactobacillales</taxon>
        <taxon>Enterococcaceae</taxon>
        <taxon>Tetragenococcus</taxon>
    </lineage>
</organism>
<dbReference type="GO" id="GO:0034039">
    <property type="term" value="F:8-oxo-7,8-dihydroguanine DNA N-glycosylase activity"/>
    <property type="evidence" value="ECO:0007669"/>
    <property type="project" value="TreeGrafter"/>
</dbReference>
<dbReference type="Pfam" id="PF01149">
    <property type="entry name" value="Fapy_DNA_glyco"/>
    <property type="match status" value="1"/>
</dbReference>
<comment type="catalytic activity">
    <reaction evidence="19">
        <text>2'-deoxyribonucleotide-(2'-deoxyribose 5'-phosphate)-2'-deoxyribonucleotide-DNA = a 3'-end 2'-deoxyribonucleotide-(2,3-dehydro-2,3-deoxyribose 5'-phosphate)-DNA + a 5'-end 5'-phospho-2'-deoxyribonucleoside-DNA + H(+)</text>
        <dbReference type="Rhea" id="RHEA:66592"/>
        <dbReference type="Rhea" id="RHEA-COMP:13180"/>
        <dbReference type="Rhea" id="RHEA-COMP:16897"/>
        <dbReference type="Rhea" id="RHEA-COMP:17067"/>
        <dbReference type="ChEBI" id="CHEBI:15378"/>
        <dbReference type="ChEBI" id="CHEBI:136412"/>
        <dbReference type="ChEBI" id="CHEBI:157695"/>
        <dbReference type="ChEBI" id="CHEBI:167181"/>
        <dbReference type="EC" id="4.2.99.18"/>
    </reaction>
</comment>
<proteinExistence type="inferred from homology"/>
<dbReference type="EMBL" id="JPVU01000160">
    <property type="protein sequence ID" value="KFN91254.1"/>
    <property type="molecule type" value="Genomic_DNA"/>
</dbReference>
<evidence type="ECO:0000256" key="17">
    <source>
        <dbReference type="ARBA" id="ARBA00023295"/>
    </source>
</evidence>
<dbReference type="GO" id="GO:0003690">
    <property type="term" value="F:double-stranded DNA binding"/>
    <property type="evidence" value="ECO:0007669"/>
    <property type="project" value="UniProtKB-ARBA"/>
</dbReference>
<dbReference type="EC" id="4.2.99.18" evidence="6"/>
<evidence type="ECO:0000256" key="8">
    <source>
        <dbReference type="ARBA" id="ARBA00022723"/>
    </source>
</evidence>
<evidence type="ECO:0000256" key="20">
    <source>
        <dbReference type="PROSITE-ProRule" id="PRU00391"/>
    </source>
</evidence>
<dbReference type="GO" id="GO:0006284">
    <property type="term" value="P:base-excision repair"/>
    <property type="evidence" value="ECO:0007669"/>
    <property type="project" value="InterPro"/>
</dbReference>
<feature type="domain" description="FPG-type" evidence="21">
    <location>
        <begin position="166"/>
        <end position="200"/>
    </location>
</feature>
<dbReference type="InterPro" id="IPR000214">
    <property type="entry name" value="Znf_DNA_glyclase/AP_lyase"/>
</dbReference>
<dbReference type="PANTHER" id="PTHR22993">
    <property type="entry name" value="FORMAMIDOPYRIMIDINE-DNA GLYCOSYLASE"/>
    <property type="match status" value="1"/>
</dbReference>
<dbReference type="InterPro" id="IPR012319">
    <property type="entry name" value="FPG_cat"/>
</dbReference>
<keyword evidence="11 23" id="KW-0378">Hydrolase</keyword>
<dbReference type="InterPro" id="IPR010663">
    <property type="entry name" value="Znf_FPG/IleRS"/>
</dbReference>
<keyword evidence="16" id="KW-0511">Multifunctional enzyme</keyword>
<dbReference type="Pfam" id="PF06827">
    <property type="entry name" value="zf-FPG_IleRS"/>
    <property type="match status" value="1"/>
</dbReference>
<keyword evidence="9" id="KW-0227">DNA damage</keyword>
<name>A0A091C2S7_9ENTE</name>
<dbReference type="FunFam" id="1.10.8.50:FF:000003">
    <property type="entry name" value="Formamidopyrimidine-DNA glycosylase"/>
    <property type="match status" value="1"/>
</dbReference>
<evidence type="ECO:0000256" key="14">
    <source>
        <dbReference type="ARBA" id="ARBA00023204"/>
    </source>
</evidence>
<dbReference type="PATRIC" id="fig|1302649.3.peg.1487"/>
<comment type="similarity">
    <text evidence="3">Belongs to the FPG family.</text>
</comment>
<evidence type="ECO:0000259" key="21">
    <source>
        <dbReference type="PROSITE" id="PS51066"/>
    </source>
</evidence>
<comment type="cofactor">
    <cofactor evidence="2">
        <name>Zn(2+)</name>
        <dbReference type="ChEBI" id="CHEBI:29105"/>
    </cofactor>
</comment>